<dbReference type="InterPro" id="IPR013688">
    <property type="entry name" value="GBS_Bsp-like"/>
</dbReference>
<dbReference type="Proteomes" id="UP001595901">
    <property type="component" value="Unassembled WGS sequence"/>
</dbReference>
<dbReference type="EMBL" id="JBHSAC010000050">
    <property type="protein sequence ID" value="MFC3932283.1"/>
    <property type="molecule type" value="Genomic_DNA"/>
</dbReference>
<feature type="chain" id="PRO_5046949365" evidence="1">
    <location>
        <begin position="27"/>
        <end position="544"/>
    </location>
</feature>
<evidence type="ECO:0000259" key="2">
    <source>
        <dbReference type="PROSITE" id="PS50911"/>
    </source>
</evidence>
<organism evidence="3 4">
    <name type="scientific">Streptococcus dentapri</name>
    <dbReference type="NCBI Taxonomy" id="573564"/>
    <lineage>
        <taxon>Bacteria</taxon>
        <taxon>Bacillati</taxon>
        <taxon>Bacillota</taxon>
        <taxon>Bacilli</taxon>
        <taxon>Lactobacillales</taxon>
        <taxon>Streptococcaceae</taxon>
        <taxon>Streptococcus</taxon>
    </lineage>
</organism>
<dbReference type="Gene3D" id="2.60.40.3760">
    <property type="match status" value="4"/>
</dbReference>
<evidence type="ECO:0000313" key="4">
    <source>
        <dbReference type="Proteomes" id="UP001595901"/>
    </source>
</evidence>
<dbReference type="InterPro" id="IPR007921">
    <property type="entry name" value="CHAP_dom"/>
</dbReference>
<dbReference type="PRINTS" id="PR01852">
    <property type="entry name" value="SIBAPROTEIN"/>
</dbReference>
<evidence type="ECO:0000313" key="3">
    <source>
        <dbReference type="EMBL" id="MFC3932283.1"/>
    </source>
</evidence>
<dbReference type="InterPro" id="IPR038765">
    <property type="entry name" value="Papain-like_cys_pep_sf"/>
</dbReference>
<keyword evidence="1" id="KW-0732">Signal</keyword>
<dbReference type="SUPFAM" id="SSF54001">
    <property type="entry name" value="Cysteine proteinases"/>
    <property type="match status" value="1"/>
</dbReference>
<dbReference type="PROSITE" id="PS50911">
    <property type="entry name" value="CHAP"/>
    <property type="match status" value="1"/>
</dbReference>
<dbReference type="Gene3D" id="3.90.1720.10">
    <property type="entry name" value="endopeptidase domain like (from Nostoc punctiforme)"/>
    <property type="match status" value="1"/>
</dbReference>
<sequence length="544" mass="60581">MFKRFNICLYSTICLGLLFFSQSTSADDQEVTLTKSDYDQSSKTYTVSAQERSKGKKISSISVAIWSQEQGQDDLCWYTSSEKIDGKLSVQFNPANHGNRAGYYKTAVYVTYTDGSKVGQTLKDTKVKMQGPSITFSNSGLSLTATTLPPLGSKIKVAVWSDEHGQDDLSWYEADSSGNLLVPYANHKGYGDYHIDTYQEKDGKLIGIVSQTTTVDKPALKSKISKVSDTQYQVDLTKVPEHIESLCLAVWSRDKGQDDLKWYQAQKQTDGSYKILINLKSHHFSLGKYQVHIYGKSQLKAGLQGLGSDSFTVTNIANYGKPKVAVARKMAADQFAVEASETEQSKYIKALELAVWSEPDQSDLYWYQRQSADKGLWIINADLKKQANKAADYHVHAYVTYSDGSQEGFILPDQTLEKVSRIGSQKQPKITSYLDEINTYPVGQCTWGVKELAPWIPNYLGNAKTWAINASVLGFRIGNKPEVGAIAVWPNEGGGYGHVAYITDVENDQKIQVKESNYAGNQSIQNFRGWFNPSSTGLTYIYPD</sequence>
<accession>A0ABV8D165</accession>
<comment type="caution">
    <text evidence="3">The sequence shown here is derived from an EMBL/GenBank/DDBJ whole genome shotgun (WGS) entry which is preliminary data.</text>
</comment>
<dbReference type="Pfam" id="PF05257">
    <property type="entry name" value="CHAP"/>
    <property type="match status" value="1"/>
</dbReference>
<dbReference type="RefSeq" id="WP_380431576.1">
    <property type="nucleotide sequence ID" value="NZ_JBHSAC010000050.1"/>
</dbReference>
<gene>
    <name evidence="3" type="ORF">ACFOSE_05785</name>
</gene>
<feature type="signal peptide" evidence="1">
    <location>
        <begin position="1"/>
        <end position="26"/>
    </location>
</feature>
<dbReference type="InterPro" id="IPR009148">
    <property type="entry name" value="PcsB-like"/>
</dbReference>
<reference evidence="4" key="1">
    <citation type="journal article" date="2019" name="Int. J. Syst. Evol. Microbiol.">
        <title>The Global Catalogue of Microorganisms (GCM) 10K type strain sequencing project: providing services to taxonomists for standard genome sequencing and annotation.</title>
        <authorList>
            <consortium name="The Broad Institute Genomics Platform"/>
            <consortium name="The Broad Institute Genome Sequencing Center for Infectious Disease"/>
            <person name="Wu L."/>
            <person name="Ma J."/>
        </authorList>
    </citation>
    <scope>NUCLEOTIDE SEQUENCE [LARGE SCALE GENOMIC DNA]</scope>
    <source>
        <strain evidence="4">CCUG 58728</strain>
    </source>
</reference>
<feature type="domain" description="Peptidase C51" evidence="2">
    <location>
        <begin position="420"/>
        <end position="542"/>
    </location>
</feature>
<keyword evidence="4" id="KW-1185">Reference proteome</keyword>
<proteinExistence type="predicted"/>
<protein>
    <submittedName>
        <fullName evidence="3">GBS Bsp-like repeat-containing protein</fullName>
    </submittedName>
</protein>
<evidence type="ECO:0000256" key="1">
    <source>
        <dbReference type="SAM" id="SignalP"/>
    </source>
</evidence>
<dbReference type="Pfam" id="PF08481">
    <property type="entry name" value="GBS_Bsp-like"/>
    <property type="match status" value="4"/>
</dbReference>
<name>A0ABV8D165_9STRE</name>